<sequence>MGGIATVIAKAPQCNGGYGIDDVLGEVAIIKKKGRTRTVDGAEYRYGLVTSSESTVSSASESSADSTSGDVNPKKLLILATSSSSAVSLSKALIKEGQRGECVPNVKELTEEIRKAAGLKQTNTQGLFDDANEVKRLEVELDKAGCNVCQMQQNCDKNVSNLRLRAKKSMNS</sequence>
<proteinExistence type="predicted"/>
<accession>A0A0B1TDS4</accession>
<dbReference type="EMBL" id="KN550513">
    <property type="protein sequence ID" value="KHJ93987.1"/>
    <property type="molecule type" value="Genomic_DNA"/>
</dbReference>
<dbReference type="AlphaFoldDB" id="A0A0B1TDS4"/>
<keyword evidence="2" id="KW-1185">Reference proteome</keyword>
<protein>
    <submittedName>
        <fullName evidence="1">Uncharacterized protein</fullName>
    </submittedName>
</protein>
<dbReference type="OrthoDB" id="5872537at2759"/>
<evidence type="ECO:0000313" key="2">
    <source>
        <dbReference type="Proteomes" id="UP000053660"/>
    </source>
</evidence>
<name>A0A0B1TDS4_OESDE</name>
<reference evidence="1 2" key="1">
    <citation type="submission" date="2014-03" db="EMBL/GenBank/DDBJ databases">
        <title>Draft genome of the hookworm Oesophagostomum dentatum.</title>
        <authorList>
            <person name="Mitreva M."/>
        </authorList>
    </citation>
    <scope>NUCLEOTIDE SEQUENCE [LARGE SCALE GENOMIC DNA]</scope>
    <source>
        <strain evidence="1 2">OD-Hann</strain>
    </source>
</reference>
<dbReference type="Proteomes" id="UP000053660">
    <property type="component" value="Unassembled WGS sequence"/>
</dbReference>
<evidence type="ECO:0000313" key="1">
    <source>
        <dbReference type="EMBL" id="KHJ93987.1"/>
    </source>
</evidence>
<organism evidence="1 2">
    <name type="scientific">Oesophagostomum dentatum</name>
    <name type="common">Nodular worm</name>
    <dbReference type="NCBI Taxonomy" id="61180"/>
    <lineage>
        <taxon>Eukaryota</taxon>
        <taxon>Metazoa</taxon>
        <taxon>Ecdysozoa</taxon>
        <taxon>Nematoda</taxon>
        <taxon>Chromadorea</taxon>
        <taxon>Rhabditida</taxon>
        <taxon>Rhabditina</taxon>
        <taxon>Rhabditomorpha</taxon>
        <taxon>Strongyloidea</taxon>
        <taxon>Strongylidae</taxon>
        <taxon>Oesophagostomum</taxon>
    </lineage>
</organism>
<gene>
    <name evidence="1" type="ORF">OESDEN_06089</name>
</gene>